<dbReference type="SMART" id="SM01356">
    <property type="entry name" value="AP4E_app_platf"/>
    <property type="match status" value="1"/>
</dbReference>
<dbReference type="GeneID" id="25566983"/>
<gene>
    <name evidence="7" type="ORF">AMSG_08253</name>
</gene>
<dbReference type="STRING" id="461836.A0A0L0DIS2"/>
<dbReference type="OrthoDB" id="29308at2759"/>
<dbReference type="InterPro" id="IPR002553">
    <property type="entry name" value="Clathrin/coatomer_adapt-like_N"/>
</dbReference>
<keyword evidence="2" id="KW-0813">Transport</keyword>
<feature type="compositionally biased region" description="Basic residues" evidence="5">
    <location>
        <begin position="832"/>
        <end position="843"/>
    </location>
</feature>
<evidence type="ECO:0000256" key="5">
    <source>
        <dbReference type="SAM" id="MobiDB-lite"/>
    </source>
</evidence>
<evidence type="ECO:0000313" key="7">
    <source>
        <dbReference type="EMBL" id="KNC52001.1"/>
    </source>
</evidence>
<dbReference type="GO" id="GO:0012505">
    <property type="term" value="C:endomembrane system"/>
    <property type="evidence" value="ECO:0007669"/>
    <property type="project" value="UniProtKB-SubCell"/>
</dbReference>
<feature type="compositionally biased region" description="Low complexity" evidence="5">
    <location>
        <begin position="791"/>
        <end position="806"/>
    </location>
</feature>
<proteinExistence type="predicted"/>
<keyword evidence="4" id="KW-0472">Membrane</keyword>
<name>A0A0L0DIS2_THETB</name>
<sequence length="1201" mass="126749">MSASETYRGLSHEFFRLVKHIGEATSKQEEERIVRNEMETVKTALKNPDMPAKGKKELLVRAMYCEMLGFSFEPAYIHAVNLTQEKNILHKRTGYLAAALFLHPEHELIILLVHSLQRDLKSTNVLEVCVALVSTALLSADYIPAVLPSVVSLLQHESGMVRKKAVMALHSLYSKVPDVVDGLQDEIRKVLCDRDPAVMAATLVLIHDLVVVDKAGWIDLIPSFVSILKQVADNKLASTFSYHGVPAPWIQIQLLRIIGLLCADNLRGSESAYEVVKVAMVKADCGVFAGFSVVLEAVRTIATMYPNTLLLEMAANMVSKFIGSTNNNLRYVGITALSQIVALDPKYAARHAVTVLDSLEGDDDTLKRKTLDLLFKMTNPHNVSAVVERLLAYLRSSVDTHLRTDLVERIANLAERYAPSSTWYVRVMNLVFEYAPTVVSPAMLDDLLRLIAEGTGDDDADDELRAYAVSAYVAMIDAPSLPDLLIIAISWTLGEYTYLSADYTEEQVMAKLVELARRPYDDPQTRAVIISALTKLVAQVHAVPHAVAQLIDRFSNSTVLDIQQRCYEFKQLTKDFDLMEVVLPVDAANEIIDVDPALPFLDDFVARSLASGGRRYLPRAERSWHDGPDGAAFDADLLDAALPSTAADSAKPALRFDAYDNPLLQPQAAPAVAAHSASTLAGSVPTTPAAAAPDVPAAAAEPPSVGGIVLQGVSRRWGASGFAKPATSQPVADVQSAGAATAGFVSGFDPNAPATPTVADDNEHTPALLSAAPDSDSHLESADRGAAGGEATSDPTPDAAPSSPRASAREQQAQALFAGTSSLGLDKPVGVRIRKDRKPRGRSRSREPSSPALTTDTAPSGADSQAHTLSTQGSASLLDIFGGGSSSSLPPASPPPVSKSASASLLDLDGFGTSTPASTAPTSPGPPSDVFSFMTAPTPSPSAVASATSLDAGSSLLPFASASVPRSAASGGAYGWQCASGGRDCKTHSEAAVHVVLYLANASDAPLANIVVTYEGPSGLQVVADGDLPIEQRGSKFALRGELAGGATVAVVFTSTYRAHSLNLAINMAVAYTDSEGSSSFVPVQTHFDLTDLMRGKELVTETFGGEWIKLRSEAKVALASVSVGNAARVSDILVGALGVAPVDLIGPEAILAGSLLGSTLVLVHAKLSKTGSSEALDVTVRASDEATAQFMVGIAGAALS</sequence>
<feature type="compositionally biased region" description="Low complexity" evidence="5">
    <location>
        <begin position="898"/>
        <end position="922"/>
    </location>
</feature>
<dbReference type="AlphaFoldDB" id="A0A0L0DIS2"/>
<keyword evidence="8" id="KW-1185">Reference proteome</keyword>
<evidence type="ECO:0000259" key="6">
    <source>
        <dbReference type="SMART" id="SM01356"/>
    </source>
</evidence>
<feature type="compositionally biased region" description="Polar residues" evidence="5">
    <location>
        <begin position="810"/>
        <end position="823"/>
    </location>
</feature>
<evidence type="ECO:0000256" key="3">
    <source>
        <dbReference type="ARBA" id="ARBA00022927"/>
    </source>
</evidence>
<feature type="region of interest" description="Disordered" evidence="5">
    <location>
        <begin position="767"/>
        <end position="935"/>
    </location>
</feature>
<keyword evidence="3" id="KW-0653">Protein transport</keyword>
<dbReference type="GO" id="GO:0016192">
    <property type="term" value="P:vesicle-mediated transport"/>
    <property type="evidence" value="ECO:0007669"/>
    <property type="project" value="InterPro"/>
</dbReference>
<comment type="subcellular location">
    <subcellularLocation>
        <location evidence="1">Endomembrane system</location>
    </subcellularLocation>
</comment>
<dbReference type="OMA" id="KMTNPAN"/>
<dbReference type="SUPFAM" id="SSF48371">
    <property type="entry name" value="ARM repeat"/>
    <property type="match status" value="1"/>
</dbReference>
<dbReference type="PANTHER" id="PTHR22780">
    <property type="entry name" value="ADAPTIN, ALPHA/GAMMA/EPSILON"/>
    <property type="match status" value="1"/>
</dbReference>
<feature type="compositionally biased region" description="Polar residues" evidence="5">
    <location>
        <begin position="852"/>
        <end position="875"/>
    </location>
</feature>
<accession>A0A0L0DIS2</accession>
<reference evidence="7 8" key="1">
    <citation type="submission" date="2010-05" db="EMBL/GenBank/DDBJ databases">
        <title>The Genome Sequence of Thecamonas trahens ATCC 50062.</title>
        <authorList>
            <consortium name="The Broad Institute Genome Sequencing Platform"/>
            <person name="Russ C."/>
            <person name="Cuomo C."/>
            <person name="Shea T."/>
            <person name="Young S.K."/>
            <person name="Zeng Q."/>
            <person name="Koehrsen M."/>
            <person name="Haas B."/>
            <person name="Borodovsky M."/>
            <person name="Guigo R."/>
            <person name="Alvarado L."/>
            <person name="Berlin A."/>
            <person name="Bochicchio J."/>
            <person name="Borenstein D."/>
            <person name="Chapman S."/>
            <person name="Chen Z."/>
            <person name="Freedman E."/>
            <person name="Gellesch M."/>
            <person name="Goldberg J."/>
            <person name="Griggs A."/>
            <person name="Gujja S."/>
            <person name="Heilman E."/>
            <person name="Heiman D."/>
            <person name="Hepburn T."/>
            <person name="Howarth C."/>
            <person name="Jen D."/>
            <person name="Larson L."/>
            <person name="Mehta T."/>
            <person name="Park D."/>
            <person name="Pearson M."/>
            <person name="Roberts A."/>
            <person name="Saif S."/>
            <person name="Shenoy N."/>
            <person name="Sisk P."/>
            <person name="Stolte C."/>
            <person name="Sykes S."/>
            <person name="Thomson T."/>
            <person name="Walk T."/>
            <person name="White J."/>
            <person name="Yandava C."/>
            <person name="Burger G."/>
            <person name="Gray M.W."/>
            <person name="Holland P.W.H."/>
            <person name="King N."/>
            <person name="Lang F.B.F."/>
            <person name="Roger A.J."/>
            <person name="Ruiz-Trillo I."/>
            <person name="Lander E."/>
            <person name="Nusbaum C."/>
        </authorList>
    </citation>
    <scope>NUCLEOTIDE SEQUENCE [LARGE SCALE GENOMIC DNA]</scope>
    <source>
        <strain evidence="7 8">ATCC 50062</strain>
    </source>
</reference>
<evidence type="ECO:0000256" key="4">
    <source>
        <dbReference type="ARBA" id="ARBA00023136"/>
    </source>
</evidence>
<dbReference type="GO" id="GO:0006886">
    <property type="term" value="P:intracellular protein transport"/>
    <property type="evidence" value="ECO:0007669"/>
    <property type="project" value="InterPro"/>
</dbReference>
<dbReference type="InterPro" id="IPR016024">
    <property type="entry name" value="ARM-type_fold"/>
</dbReference>
<dbReference type="EMBL" id="GL349471">
    <property type="protein sequence ID" value="KNC52001.1"/>
    <property type="molecule type" value="Genomic_DNA"/>
</dbReference>
<dbReference type="Pfam" id="PF01602">
    <property type="entry name" value="Adaptin_N"/>
    <property type="match status" value="1"/>
</dbReference>
<evidence type="ECO:0000313" key="8">
    <source>
        <dbReference type="Proteomes" id="UP000054408"/>
    </source>
</evidence>
<dbReference type="Proteomes" id="UP000054408">
    <property type="component" value="Unassembled WGS sequence"/>
</dbReference>
<dbReference type="InterPro" id="IPR050840">
    <property type="entry name" value="Adaptor_Complx_Large_Subunit"/>
</dbReference>
<dbReference type="eggNOG" id="KOG1062">
    <property type="taxonomic scope" value="Eukaryota"/>
</dbReference>
<dbReference type="InterPro" id="IPR028269">
    <property type="entry name" value="AP4E1_C"/>
</dbReference>
<dbReference type="Gene3D" id="1.25.10.10">
    <property type="entry name" value="Leucine-rich Repeat Variant"/>
    <property type="match status" value="1"/>
</dbReference>
<dbReference type="GO" id="GO:0030117">
    <property type="term" value="C:membrane coat"/>
    <property type="evidence" value="ECO:0007669"/>
    <property type="project" value="InterPro"/>
</dbReference>
<dbReference type="Pfam" id="PF14807">
    <property type="entry name" value="AP4E_app_platf"/>
    <property type="match status" value="1"/>
</dbReference>
<feature type="domain" description="AP-4 complex subunit epsilon-1 C-terminal" evidence="6">
    <location>
        <begin position="1095"/>
        <end position="1201"/>
    </location>
</feature>
<evidence type="ECO:0000256" key="1">
    <source>
        <dbReference type="ARBA" id="ARBA00004308"/>
    </source>
</evidence>
<protein>
    <submittedName>
        <fullName evidence="7">Adaptin N terminal region domain-containing protein</fullName>
    </submittedName>
</protein>
<evidence type="ECO:0000256" key="2">
    <source>
        <dbReference type="ARBA" id="ARBA00022448"/>
    </source>
</evidence>
<organism evidence="7 8">
    <name type="scientific">Thecamonas trahens ATCC 50062</name>
    <dbReference type="NCBI Taxonomy" id="461836"/>
    <lineage>
        <taxon>Eukaryota</taxon>
        <taxon>Apusozoa</taxon>
        <taxon>Apusomonadida</taxon>
        <taxon>Apusomonadidae</taxon>
        <taxon>Thecamonas</taxon>
    </lineage>
</organism>
<dbReference type="InterPro" id="IPR011989">
    <property type="entry name" value="ARM-like"/>
</dbReference>
<dbReference type="RefSeq" id="XP_013755585.1">
    <property type="nucleotide sequence ID" value="XM_013900131.1"/>
</dbReference>